<feature type="domain" description="Integrase catalytic" evidence="3">
    <location>
        <begin position="481"/>
        <end position="562"/>
    </location>
</feature>
<dbReference type="InterPro" id="IPR001584">
    <property type="entry name" value="Integrase_cat-core"/>
</dbReference>
<dbReference type="PROSITE" id="PS50994">
    <property type="entry name" value="INTEGRASE"/>
    <property type="match status" value="1"/>
</dbReference>
<dbReference type="InterPro" id="IPR025724">
    <property type="entry name" value="GAG-pre-integrase_dom"/>
</dbReference>
<reference evidence="4" key="2">
    <citation type="submission" date="2022-01" db="EMBL/GenBank/DDBJ databases">
        <authorList>
            <person name="Yamashiro T."/>
            <person name="Shiraishi A."/>
            <person name="Satake H."/>
            <person name="Nakayama K."/>
        </authorList>
    </citation>
    <scope>NUCLEOTIDE SEQUENCE</scope>
</reference>
<dbReference type="Pfam" id="PF22936">
    <property type="entry name" value="Pol_BBD"/>
    <property type="match status" value="1"/>
</dbReference>
<organism evidence="4 5">
    <name type="scientific">Tanacetum coccineum</name>
    <dbReference type="NCBI Taxonomy" id="301880"/>
    <lineage>
        <taxon>Eukaryota</taxon>
        <taxon>Viridiplantae</taxon>
        <taxon>Streptophyta</taxon>
        <taxon>Embryophyta</taxon>
        <taxon>Tracheophyta</taxon>
        <taxon>Spermatophyta</taxon>
        <taxon>Magnoliopsida</taxon>
        <taxon>eudicotyledons</taxon>
        <taxon>Gunneridae</taxon>
        <taxon>Pentapetalae</taxon>
        <taxon>asterids</taxon>
        <taxon>campanulids</taxon>
        <taxon>Asterales</taxon>
        <taxon>Asteraceae</taxon>
        <taxon>Asteroideae</taxon>
        <taxon>Anthemideae</taxon>
        <taxon>Anthemidinae</taxon>
        <taxon>Tanacetum</taxon>
    </lineage>
</organism>
<reference evidence="4" key="1">
    <citation type="journal article" date="2022" name="Int. J. Mol. Sci.">
        <title>Draft Genome of Tanacetum Coccineum: Genomic Comparison of Closely Related Tanacetum-Family Plants.</title>
        <authorList>
            <person name="Yamashiro T."/>
            <person name="Shiraishi A."/>
            <person name="Nakayama K."/>
            <person name="Satake H."/>
        </authorList>
    </citation>
    <scope>NUCLEOTIDE SEQUENCE</scope>
</reference>
<dbReference type="Pfam" id="PF13976">
    <property type="entry name" value="gag_pre-integrs"/>
    <property type="match status" value="1"/>
</dbReference>
<evidence type="ECO:0000256" key="2">
    <source>
        <dbReference type="SAM" id="Coils"/>
    </source>
</evidence>
<keyword evidence="1" id="KW-0378">Hydrolase</keyword>
<dbReference type="SUPFAM" id="SSF53098">
    <property type="entry name" value="Ribonuclease H-like"/>
    <property type="match status" value="1"/>
</dbReference>
<dbReference type="InterPro" id="IPR012337">
    <property type="entry name" value="RNaseH-like_sf"/>
</dbReference>
<evidence type="ECO:0000313" key="5">
    <source>
        <dbReference type="Proteomes" id="UP001151760"/>
    </source>
</evidence>
<dbReference type="Proteomes" id="UP001151760">
    <property type="component" value="Unassembled WGS sequence"/>
</dbReference>
<dbReference type="PANTHER" id="PTHR42648:SF18">
    <property type="entry name" value="RETROTRANSPOSON, UNCLASSIFIED-LIKE PROTEIN"/>
    <property type="match status" value="1"/>
</dbReference>
<evidence type="ECO:0000259" key="3">
    <source>
        <dbReference type="PROSITE" id="PS50994"/>
    </source>
</evidence>
<feature type="coiled-coil region" evidence="2">
    <location>
        <begin position="237"/>
        <end position="264"/>
    </location>
</feature>
<accession>A0ABQ5FJ66</accession>
<protein>
    <submittedName>
        <fullName evidence="4">Integrase, catalytic region, zinc finger, CCHC-type containing protein</fullName>
    </submittedName>
</protein>
<dbReference type="PANTHER" id="PTHR42648">
    <property type="entry name" value="TRANSPOSASE, PUTATIVE-RELATED"/>
    <property type="match status" value="1"/>
</dbReference>
<evidence type="ECO:0000313" key="4">
    <source>
        <dbReference type="EMBL" id="GJT63209.1"/>
    </source>
</evidence>
<gene>
    <name evidence="4" type="ORF">Tco_1006742</name>
</gene>
<keyword evidence="2" id="KW-0175">Coiled coil</keyword>
<evidence type="ECO:0000256" key="1">
    <source>
        <dbReference type="ARBA" id="ARBA00022670"/>
    </source>
</evidence>
<dbReference type="InterPro" id="IPR036397">
    <property type="entry name" value="RNaseH_sf"/>
</dbReference>
<keyword evidence="5" id="KW-1185">Reference proteome</keyword>
<name>A0ABQ5FJ66_9ASTR</name>
<dbReference type="EMBL" id="BQNB010017440">
    <property type="protein sequence ID" value="GJT63209.1"/>
    <property type="molecule type" value="Genomic_DNA"/>
</dbReference>
<proteinExistence type="predicted"/>
<comment type="caution">
    <text evidence="4">The sequence shown here is derived from an EMBL/GenBank/DDBJ whole genome shotgun (WGS) entry which is preliminary data.</text>
</comment>
<dbReference type="Gene3D" id="3.30.420.10">
    <property type="entry name" value="Ribonuclease H-like superfamily/Ribonuclease H"/>
    <property type="match status" value="1"/>
</dbReference>
<keyword evidence="1" id="KW-0645">Protease</keyword>
<dbReference type="InterPro" id="IPR039537">
    <property type="entry name" value="Retrotran_Ty1/copia-like"/>
</dbReference>
<dbReference type="InterPro" id="IPR054722">
    <property type="entry name" value="PolX-like_BBD"/>
</dbReference>
<sequence>MSENEDKYHDTVLDLEAKLKKNVDLILKLGNSLQGMFMLGPKPLSVYDQQLKHGLGYPNPYTLKQVISQCSKLYIASSLGYSEISLNVKDTEDTLDDASKSQQKVYEKMNDPIAVANKQNCWTVDYAQINALYKDFVPQKELSAEQKYFPSSFIPSDKNSNATPFIPRDIKEMKDVFESTESELCELEKQNDFLKDQRLEVSLKHEVELSVLLNLECIDNSLHAEIEQLKKKSIKIQEGLQARIKILEKDVQRCEKQKMNAASSVRRPMNKDSHVKNSVLANSKKPTKKVAVYVVQIVLWIVDSGCSKHMTGDRSLLKNFIEKFMGTVRFGNDNFVAITGYGDYIQGNITICHVYYVEGLGHNLFSVGQFCDGDLEVAFRSKTCYVRNLEGDDLLTGDRESNLYTISISDMAASSPVCLMSKATLTKSWLWHRRLSHLNFGTINDLTRLDLVDGLPKFKYGKDHLCSACERGKSKKASHPLKLVPSGHSKLELLHMDLCSPMRVASINGKKYILVIVDDYSRYTWVYFLYSKDETPEIIKKFNAQAQLNYKAQKFAKIRTDMFVSYNPPSHEEIESSTTALEPSNVQNFHQNIKEAMADHSWIESMQDELNQFKRLQVWELVPRQKERNDCSQMALEEQGIDFEESFAPVARLEAVQMFIAYAAHKNITSLNGCCEKSSIPVLSMHSCMSQYAIELLKKHGLNECVSMSTPMATERLDADLQGTTTDQTTYRRMIGGIMYLTSSHSDIAFATFVCARYQARPTVKHIKELNGCLSSRNKIVTAMSTDEAEYVSLSACCAQVIWIQTQLLDYGYKYNRILMYYNSKSAIAICAFLASSTLRLSILTSGIILLRNMLRRVLWKFTLSKYQLADLFTKALPKERFKYLVHRIVIIMAQQQHAADVHPDELCPPNKRYDLMDANKKVDLDHVQCPPESKILMNIIKNHPLRFSIAAFSSVPWIYMAQFWYTLKEDGSKYRLKFMLDKKELSLTLDDFRTIFHLPQANDNNHNSFVPPPSFSDMVPFYKQQLGFTMELKTSSSFKTTGLLQP</sequence>